<evidence type="ECO:0000256" key="1">
    <source>
        <dbReference type="SAM" id="SignalP"/>
    </source>
</evidence>
<dbReference type="InterPro" id="IPR038142">
    <property type="entry name" value="Cytochrome_P460_sp"/>
</dbReference>
<evidence type="ECO:0000313" key="4">
    <source>
        <dbReference type="Proteomes" id="UP000244880"/>
    </source>
</evidence>
<keyword evidence="1" id="KW-0732">Signal</keyword>
<feature type="chain" id="PRO_5015319016" description="Cytochrome P460 domain-containing protein" evidence="1">
    <location>
        <begin position="24"/>
        <end position="196"/>
    </location>
</feature>
<dbReference type="CDD" id="cd20716">
    <property type="entry name" value="cyt_P460_fam"/>
    <property type="match status" value="1"/>
</dbReference>
<sequence>MTLFTRLSAAAIGLALTATTAFAEDCAAITVEDSFDLEPDAIVALYDCLNEKMATGYAKEGDEIGSNFRSWAATSTRPAVQGAHGNRILNTFANDIAAEQYLKYQEEGFTMPVGSILAKESITVSIKKKKARPGPLLMMTKMEAGSIPETNDWLYTGIQPNGKTMKVKQSFCHDCHEPYEDSDFLAYPIEEVRLGQ</sequence>
<keyword evidence="4" id="KW-1185">Reference proteome</keyword>
<dbReference type="Pfam" id="PF16694">
    <property type="entry name" value="Cytochrome_P460"/>
    <property type="match status" value="1"/>
</dbReference>
<organism evidence="3 4">
    <name type="scientific">Ascidiaceihabitans donghaensis</name>
    <dbReference type="NCBI Taxonomy" id="1510460"/>
    <lineage>
        <taxon>Bacteria</taxon>
        <taxon>Pseudomonadati</taxon>
        <taxon>Pseudomonadota</taxon>
        <taxon>Alphaproteobacteria</taxon>
        <taxon>Rhodobacterales</taxon>
        <taxon>Paracoccaceae</taxon>
        <taxon>Ascidiaceihabitans</taxon>
    </lineage>
</organism>
<evidence type="ECO:0000313" key="3">
    <source>
        <dbReference type="EMBL" id="SPH20501.1"/>
    </source>
</evidence>
<accession>A0A2R8BBP9</accession>
<proteinExistence type="predicted"/>
<dbReference type="EMBL" id="OMOR01000001">
    <property type="protein sequence ID" value="SPH20501.1"/>
    <property type="molecule type" value="Genomic_DNA"/>
</dbReference>
<dbReference type="AlphaFoldDB" id="A0A2R8BBP9"/>
<reference evidence="3 4" key="1">
    <citation type="submission" date="2018-03" db="EMBL/GenBank/DDBJ databases">
        <authorList>
            <person name="Keele B.F."/>
        </authorList>
    </citation>
    <scope>NUCLEOTIDE SEQUENCE [LARGE SCALE GENOMIC DNA]</scope>
    <source>
        <strain evidence="3 4">CECT 8599</strain>
    </source>
</reference>
<feature type="signal peptide" evidence="1">
    <location>
        <begin position="1"/>
        <end position="23"/>
    </location>
</feature>
<dbReference type="RefSeq" id="WP_108827706.1">
    <property type="nucleotide sequence ID" value="NZ_OMOR01000001.1"/>
</dbReference>
<dbReference type="OrthoDB" id="34396at2"/>
<feature type="domain" description="Cytochrome P460" evidence="2">
    <location>
        <begin position="67"/>
        <end position="185"/>
    </location>
</feature>
<dbReference type="Gene3D" id="3.50.70.20">
    <property type="entry name" value="Cytochrome P460"/>
    <property type="match status" value="1"/>
</dbReference>
<evidence type="ECO:0000259" key="2">
    <source>
        <dbReference type="Pfam" id="PF16694"/>
    </source>
</evidence>
<name>A0A2R8BBP9_9RHOB</name>
<gene>
    <name evidence="3" type="ORF">ASD8599_01238</name>
</gene>
<dbReference type="Proteomes" id="UP000244880">
    <property type="component" value="Unassembled WGS sequence"/>
</dbReference>
<dbReference type="InterPro" id="IPR032033">
    <property type="entry name" value="Cytochrome_P460"/>
</dbReference>
<protein>
    <recommendedName>
        <fullName evidence="2">Cytochrome P460 domain-containing protein</fullName>
    </recommendedName>
</protein>